<evidence type="ECO:0000313" key="3">
    <source>
        <dbReference type="EMBL" id="ORY81334.1"/>
    </source>
</evidence>
<evidence type="ECO:0000313" key="4">
    <source>
        <dbReference type="Proteomes" id="UP000193685"/>
    </source>
</evidence>
<feature type="non-terminal residue" evidence="3">
    <location>
        <position position="423"/>
    </location>
</feature>
<dbReference type="InterPro" id="IPR033162">
    <property type="entry name" value="TBCD"/>
</dbReference>
<dbReference type="GO" id="GO:0005096">
    <property type="term" value="F:GTPase activator activity"/>
    <property type="evidence" value="ECO:0007669"/>
    <property type="project" value="InterPro"/>
</dbReference>
<keyword evidence="4" id="KW-1185">Reference proteome</keyword>
<dbReference type="OrthoDB" id="10253476at2759"/>
<comment type="caution">
    <text evidence="3">The sequence shown here is derived from an EMBL/GenBank/DDBJ whole genome shotgun (WGS) entry which is preliminary data.</text>
</comment>
<dbReference type="PROSITE" id="PS50077">
    <property type="entry name" value="HEAT_REPEAT"/>
    <property type="match status" value="1"/>
</dbReference>
<dbReference type="PANTHER" id="PTHR12658:SF0">
    <property type="entry name" value="TUBULIN-SPECIFIC CHAPERONE D"/>
    <property type="match status" value="1"/>
</dbReference>
<dbReference type="InterPro" id="IPR058033">
    <property type="entry name" value="ARM_TBCD_2nd"/>
</dbReference>
<dbReference type="PANTHER" id="PTHR12658">
    <property type="entry name" value="BETA-TUBULIN COFACTOR D"/>
    <property type="match status" value="1"/>
</dbReference>
<dbReference type="Pfam" id="PF25767">
    <property type="entry name" value="ARM_TBCD_2nd"/>
    <property type="match status" value="1"/>
</dbReference>
<dbReference type="GO" id="GO:0048487">
    <property type="term" value="F:beta-tubulin binding"/>
    <property type="evidence" value="ECO:0007669"/>
    <property type="project" value="InterPro"/>
</dbReference>
<dbReference type="GeneID" id="63784810"/>
<dbReference type="GO" id="GO:0000226">
    <property type="term" value="P:microtubule cytoskeleton organization"/>
    <property type="evidence" value="ECO:0007669"/>
    <property type="project" value="TreeGrafter"/>
</dbReference>
<dbReference type="Pfam" id="PF23579">
    <property type="entry name" value="ARM_TBCD"/>
    <property type="match status" value="1"/>
</dbReference>
<dbReference type="InterPro" id="IPR021133">
    <property type="entry name" value="HEAT_type_2"/>
</dbReference>
<dbReference type="Proteomes" id="UP000193685">
    <property type="component" value="Unassembled WGS sequence"/>
</dbReference>
<feature type="repeat" description="HEAT" evidence="1">
    <location>
        <begin position="216"/>
        <end position="253"/>
    </location>
</feature>
<dbReference type="STRING" id="56484.A0A1Y2FD34"/>
<dbReference type="EMBL" id="MCFI01000011">
    <property type="protein sequence ID" value="ORY81334.1"/>
    <property type="molecule type" value="Genomic_DNA"/>
</dbReference>
<gene>
    <name evidence="3" type="ORF">BCR37DRAFT_358440</name>
</gene>
<protein>
    <recommendedName>
        <fullName evidence="2">Tubulin-folding cofactor D ARM repeats domain-containing protein</fullName>
    </recommendedName>
</protein>
<name>A0A1Y2FD34_PROLT</name>
<dbReference type="GO" id="GO:0007021">
    <property type="term" value="P:tubulin complex assembly"/>
    <property type="evidence" value="ECO:0007669"/>
    <property type="project" value="InterPro"/>
</dbReference>
<dbReference type="InterPro" id="IPR011989">
    <property type="entry name" value="ARM-like"/>
</dbReference>
<organism evidence="3 4">
    <name type="scientific">Protomyces lactucae-debilis</name>
    <dbReference type="NCBI Taxonomy" id="2754530"/>
    <lineage>
        <taxon>Eukaryota</taxon>
        <taxon>Fungi</taxon>
        <taxon>Dikarya</taxon>
        <taxon>Ascomycota</taxon>
        <taxon>Taphrinomycotina</taxon>
        <taxon>Taphrinomycetes</taxon>
        <taxon>Taphrinales</taxon>
        <taxon>Protomycetaceae</taxon>
        <taxon>Protomyces</taxon>
    </lineage>
</organism>
<dbReference type="InterPro" id="IPR016024">
    <property type="entry name" value="ARM-type_fold"/>
</dbReference>
<feature type="domain" description="Tubulin-folding cofactor D ARM repeats" evidence="2">
    <location>
        <begin position="204"/>
        <end position="398"/>
    </location>
</feature>
<dbReference type="AlphaFoldDB" id="A0A1Y2FD34"/>
<dbReference type="RefSeq" id="XP_040724710.1">
    <property type="nucleotide sequence ID" value="XM_040868211.1"/>
</dbReference>
<reference evidence="3 4" key="1">
    <citation type="submission" date="2016-07" db="EMBL/GenBank/DDBJ databases">
        <title>Pervasive Adenine N6-methylation of Active Genes in Fungi.</title>
        <authorList>
            <consortium name="DOE Joint Genome Institute"/>
            <person name="Mondo S.J."/>
            <person name="Dannebaum R.O."/>
            <person name="Kuo R.C."/>
            <person name="Labutti K."/>
            <person name="Haridas S."/>
            <person name="Kuo A."/>
            <person name="Salamov A."/>
            <person name="Ahrendt S.R."/>
            <person name="Lipzen A."/>
            <person name="Sullivan W."/>
            <person name="Andreopoulos W.B."/>
            <person name="Clum A."/>
            <person name="Lindquist E."/>
            <person name="Daum C."/>
            <person name="Ramamoorthy G.K."/>
            <person name="Gryganskyi A."/>
            <person name="Culley D."/>
            <person name="Magnuson J.K."/>
            <person name="James T.Y."/>
            <person name="O'Malley M.A."/>
            <person name="Stajich J.E."/>
            <person name="Spatafora J.W."/>
            <person name="Visel A."/>
            <person name="Grigoriev I.V."/>
        </authorList>
    </citation>
    <scope>NUCLEOTIDE SEQUENCE [LARGE SCALE GENOMIC DNA]</scope>
    <source>
        <strain evidence="3 4">12-1054</strain>
    </source>
</reference>
<accession>A0A1Y2FD34</accession>
<evidence type="ECO:0000259" key="2">
    <source>
        <dbReference type="Pfam" id="PF25767"/>
    </source>
</evidence>
<dbReference type="Gene3D" id="1.25.10.10">
    <property type="entry name" value="Leucine-rich Repeat Variant"/>
    <property type="match status" value="1"/>
</dbReference>
<dbReference type="SUPFAM" id="SSF48371">
    <property type="entry name" value="ARM repeat"/>
    <property type="match status" value="1"/>
</dbReference>
<dbReference type="GO" id="GO:0007023">
    <property type="term" value="P:post-chaperonin tubulin folding pathway"/>
    <property type="evidence" value="ECO:0007669"/>
    <property type="project" value="InterPro"/>
</dbReference>
<proteinExistence type="predicted"/>
<sequence length="423" mass="46719">MEANVLLFASYLHDSLAQECFNGLDAQLTKLDAVQEQPQLIDPHVQGLLDPITAHLVQSLLKPMPTFVQDLYRIVYHLCKLRGAKVIVKLLPNHVHLLNPVLDTLQTQAPDTTEWHNGGVALRILTLAQTYLGASNILQAHIHPALNALRQIESDDFNSNTLLRKLRMKLSQRLALTMLKPSRAAWRYKNDPKSYGVGNISTDQEPDEPSQAVEEVVGVLLEGIQDRDTVVRYSAAKGIGRVTSRLPREFAEEIVGAIQGLMEHQTHTESGLLKLNEEASDATWQGCCLAIAELCRHGALLPEALHQAMPIVILALQFDIRKGSHSIGTVVRDAACYLLWSVLRCYTSQVLRPLAHQIASTLIVVALFDREISVRRAASAAYQEGVGRHAEGLFPDGIAVLTLADFQSVGQRQNAFMNVAPKI</sequence>
<evidence type="ECO:0000256" key="1">
    <source>
        <dbReference type="PROSITE-ProRule" id="PRU00103"/>
    </source>
</evidence>